<dbReference type="InterPro" id="IPR051805">
    <property type="entry name" value="Dehydratase_Activator_Redct"/>
</dbReference>
<dbReference type="SUPFAM" id="SSF53067">
    <property type="entry name" value="Actin-like ATPase domain"/>
    <property type="match status" value="2"/>
</dbReference>
<feature type="domain" description="DUF2229" evidence="6">
    <location>
        <begin position="671"/>
        <end position="889"/>
    </location>
</feature>
<dbReference type="CDD" id="cd24034">
    <property type="entry name" value="ASKHA_NBD_O66634-like_rpt1"/>
    <property type="match status" value="1"/>
</dbReference>
<dbReference type="Gene3D" id="3.30.420.40">
    <property type="match status" value="4"/>
</dbReference>
<keyword evidence="2" id="KW-0479">Metal-binding</keyword>
<dbReference type="Pfam" id="PF09989">
    <property type="entry name" value="DUF2229"/>
    <property type="match status" value="1"/>
</dbReference>
<comment type="cofactor">
    <cofactor evidence="1">
        <name>[4Fe-4S] cluster</name>
        <dbReference type="ChEBI" id="CHEBI:49883"/>
    </cofactor>
</comment>
<dbReference type="InterPro" id="IPR018709">
    <property type="entry name" value="CoA_activase_DUF2229"/>
</dbReference>
<dbReference type="EMBL" id="WHJC01000280">
    <property type="protein sequence ID" value="MPQ44682.1"/>
    <property type="molecule type" value="Genomic_DNA"/>
</dbReference>
<dbReference type="Proteomes" id="UP000430345">
    <property type="component" value="Unassembled WGS sequence"/>
</dbReference>
<gene>
    <name evidence="7" type="ORF">GBZ86_13145</name>
</gene>
<dbReference type="CDD" id="cd24035">
    <property type="entry name" value="ASKHA_NBD_O66634-like_rpt2"/>
    <property type="match status" value="1"/>
</dbReference>
<dbReference type="PANTHER" id="PTHR32329">
    <property type="entry name" value="BIFUNCTIONAL PROTEIN [INCLUDES 2-HYDROXYACYL-COA DEHYDRATASE (N-TER) AND ITS ACTIVATOR DOMAIN (C_TERM)-RELATED"/>
    <property type="match status" value="1"/>
</dbReference>
<evidence type="ECO:0000256" key="3">
    <source>
        <dbReference type="ARBA" id="ARBA00023004"/>
    </source>
</evidence>
<dbReference type="PANTHER" id="PTHR32329:SF4">
    <property type="entry name" value="ACTIVATOR OF 2-HYDROXYACYL-COA DEHYDRATASE"/>
    <property type="match status" value="1"/>
</dbReference>
<evidence type="ECO:0000256" key="1">
    <source>
        <dbReference type="ARBA" id="ARBA00001966"/>
    </source>
</evidence>
<reference evidence="7 8" key="1">
    <citation type="submission" date="2019-10" db="EMBL/GenBank/DDBJ databases">
        <title>The Genome Sequence of Clostridium tarantellae Isolated from Fish Brain.</title>
        <authorList>
            <person name="Bano L."/>
            <person name="Kiel M."/>
            <person name="Sales G."/>
            <person name="Doxey A.C."/>
            <person name="Mansfield M.J."/>
            <person name="Schiavone M."/>
            <person name="Rossetto O."/>
            <person name="Pirazzini M."/>
            <person name="Dobrindt U."/>
            <person name="Montecucco C."/>
        </authorList>
    </citation>
    <scope>NUCLEOTIDE SEQUENCE [LARGE SCALE GENOMIC DNA]</scope>
    <source>
        <strain evidence="7 8">DSM 3997</strain>
    </source>
</reference>
<dbReference type="GO" id="GO:0046872">
    <property type="term" value="F:metal ion binding"/>
    <property type="evidence" value="ECO:0007669"/>
    <property type="project" value="UniProtKB-KW"/>
</dbReference>
<dbReference type="NCBIfam" id="TIGR00241">
    <property type="entry name" value="CoA_E_activ"/>
    <property type="match status" value="1"/>
</dbReference>
<feature type="domain" description="ATPase BadF/BadG/BcrA/BcrD type" evidence="5">
    <location>
        <begin position="321"/>
        <end position="574"/>
    </location>
</feature>
<evidence type="ECO:0000259" key="6">
    <source>
        <dbReference type="Pfam" id="PF09989"/>
    </source>
</evidence>
<accession>A0A6I1MR36</accession>
<evidence type="ECO:0000259" key="5">
    <source>
        <dbReference type="Pfam" id="PF01869"/>
    </source>
</evidence>
<dbReference type="OrthoDB" id="9802715at2"/>
<dbReference type="InterPro" id="IPR002731">
    <property type="entry name" value="ATPase_BadF"/>
</dbReference>
<sequence length="1425" mass="160545">MEKYFLGLDIGSTTVKMVILDKNYELIYGQYKRHLSDIKNTLNILIKEAYEKIGNKKIYISITGSGGLSIAKWLNVNFVQEVICCTKAIEIFIPETEVAIELGGEDAKITFFDKSLEQRMNGTCAGGTGAFIDQMASLLKTNASGLNKLAKNYKVIYPIAARCGVFAKTDIQPLLNEGARKEDIAASIFQAVVTQSISGLAQGKKIKGKVAFLGGPLYFLSQLRKRFQETLELKKEDIIFPENSQLYVAIGAALSKNNKFNYIEFEELKNRVISLNYMRAHEVERLRPLFIEDEYKDFKERHKKCKVKKRNLSSYEGEAFLGIDAGSTTTKIVLISKEKEILYSYYGSNEGTPLIQVKKALEKLYSVLPDNVKIINSTVTGYGEGIIKSALQVDIGEIETIAHYKAANYFMPGVQLILDIGGQDMKCLKINNGVIESILLNEACSSGCGSFIETFAKSLNITVNEFALAGINSKEPVDLGSRCTVFMNSRVKQAQKEGATIGDISAGLSYSVVKNVLFKVIKMRDNEELGERLIVQGGTFHNDCILRSFELIVGKEVLRPDISGLMGAFGAALISQERYVDGEKSSLVCKEELNKFSFHTSMRRCGLCNNNCLLTINKFSNNKEFISGNRCERPLGEKNLKEYIPNLFNYKLKRTFNYKPLPLNKSKRGIIGIPRVLNMYENYPFWFTLLTTLGFTVIISPVSSKNLYEKGVDSIPSESACYPAKLVHGHIEALIKRGVKTIFYPSIVYEKQEFKNANNKFNCPMVISYPEVIKNNVDNLKLNKVKFINPFLSLDNKKSLYKRIIEIFKEFDITREEVKKAVDNAWNEREIYKQDIRKKGEETLEYLKRTGKKGIVLAGRPYHIDPEINHGLPNLINSFDMAVLTEDSISHLANLKEPLRVVNQWVYHSRLYAAAEFVSTKKNLELIQLNSFGCGLDAITTDQIQEILNNNKKIYTCLKIDEGNNLGAIKIRIRSLKATLEERENKKINLATKIKKYNKVLFTKKMKKIHTILAPQMSPIHFNLIEKAICSSGYNLEVLPYVDKNIIETGLKYVNNDACYPSIIVVGQIIHALKSGKYDIDNVSVIISQTGGGCRATNYIGLLKKALVDAGFNKVPIISLNAIGMEKQPGFKITLKTLHKTIMALIYGDLLMKVLLRVRPYEKEKNSANKLYDKWNEICIANVKNGNIKEYRKNIKGIIKEFDELEIIDEVKPKVGIVGEILVKYHPLANNNIINVLEEEGTEVVIPDLTDFFLYVSYNQAFKSKYLGSSKIAKNICYVAIKIVERYRKIMKYELDESNRFTSPKNIEKIGDLASEILSLGNQTGEGWFLTGEMLELIESGVNNIVCVQPFACLPNHVTGKGMMKAIRQKYPLANITAIDYDPGASEVNQLNRLKLMLAIAFKNLYNYCNEESVTLNESAEDVSS</sequence>
<feature type="non-terminal residue" evidence="7">
    <location>
        <position position="1425"/>
    </location>
</feature>
<dbReference type="GO" id="GO:0051536">
    <property type="term" value="F:iron-sulfur cluster binding"/>
    <property type="evidence" value="ECO:0007669"/>
    <property type="project" value="UniProtKB-KW"/>
</dbReference>
<dbReference type="RefSeq" id="WP_152891349.1">
    <property type="nucleotide sequence ID" value="NZ_WHJC01000280.1"/>
</dbReference>
<keyword evidence="3" id="KW-0408">Iron</keyword>
<dbReference type="InterPro" id="IPR008275">
    <property type="entry name" value="CoA_E_activase_dom"/>
</dbReference>
<organism evidence="7 8">
    <name type="scientific">Clostridium tarantellae</name>
    <dbReference type="NCBI Taxonomy" id="39493"/>
    <lineage>
        <taxon>Bacteria</taxon>
        <taxon>Bacillati</taxon>
        <taxon>Bacillota</taxon>
        <taxon>Clostridia</taxon>
        <taxon>Eubacteriales</taxon>
        <taxon>Clostridiaceae</taxon>
        <taxon>Clostridium</taxon>
    </lineage>
</organism>
<keyword evidence="8" id="KW-1185">Reference proteome</keyword>
<keyword evidence="4" id="KW-0411">Iron-sulfur</keyword>
<feature type="domain" description="ATPase BadF/BadG/BcrA/BcrD type" evidence="5">
    <location>
        <begin position="6"/>
        <end position="254"/>
    </location>
</feature>
<evidence type="ECO:0000256" key="2">
    <source>
        <dbReference type="ARBA" id="ARBA00022723"/>
    </source>
</evidence>
<name>A0A6I1MR36_9CLOT</name>
<comment type="caution">
    <text evidence="7">The sequence shown here is derived from an EMBL/GenBank/DDBJ whole genome shotgun (WGS) entry which is preliminary data.</text>
</comment>
<evidence type="ECO:0000313" key="7">
    <source>
        <dbReference type="EMBL" id="MPQ44682.1"/>
    </source>
</evidence>
<dbReference type="Pfam" id="PF01869">
    <property type="entry name" value="BcrAD_BadFG"/>
    <property type="match status" value="2"/>
</dbReference>
<evidence type="ECO:0000313" key="8">
    <source>
        <dbReference type="Proteomes" id="UP000430345"/>
    </source>
</evidence>
<protein>
    <submittedName>
        <fullName evidence="7">2-hydroxyglutaryl-CoA dehydratase</fullName>
    </submittedName>
</protein>
<evidence type="ECO:0000256" key="4">
    <source>
        <dbReference type="ARBA" id="ARBA00023014"/>
    </source>
</evidence>
<dbReference type="InterPro" id="IPR043129">
    <property type="entry name" value="ATPase_NBD"/>
</dbReference>
<proteinExistence type="predicted"/>